<gene>
    <name evidence="1" type="ORF">GCM10022406_16800</name>
</gene>
<evidence type="ECO:0000313" key="2">
    <source>
        <dbReference type="Proteomes" id="UP001499909"/>
    </source>
</evidence>
<reference evidence="2" key="1">
    <citation type="journal article" date="2019" name="Int. J. Syst. Evol. Microbiol.">
        <title>The Global Catalogue of Microorganisms (GCM) 10K type strain sequencing project: providing services to taxonomists for standard genome sequencing and annotation.</title>
        <authorList>
            <consortium name="The Broad Institute Genomics Platform"/>
            <consortium name="The Broad Institute Genome Sequencing Center for Infectious Disease"/>
            <person name="Wu L."/>
            <person name="Ma J."/>
        </authorList>
    </citation>
    <scope>NUCLEOTIDE SEQUENCE [LARGE SCALE GENOMIC DNA]</scope>
    <source>
        <strain evidence="2">JCM 17214</strain>
    </source>
</reference>
<dbReference type="PROSITE" id="PS51257">
    <property type="entry name" value="PROKAR_LIPOPROTEIN"/>
    <property type="match status" value="1"/>
</dbReference>
<dbReference type="Proteomes" id="UP001499909">
    <property type="component" value="Unassembled WGS sequence"/>
</dbReference>
<evidence type="ECO:0000313" key="1">
    <source>
        <dbReference type="EMBL" id="GAA3932667.1"/>
    </source>
</evidence>
<comment type="caution">
    <text evidence="1">The sequence shown here is derived from an EMBL/GenBank/DDBJ whole genome shotgun (WGS) entry which is preliminary data.</text>
</comment>
<protein>
    <recommendedName>
        <fullName evidence="3">Lipoprotein</fullName>
    </recommendedName>
</protein>
<dbReference type="EMBL" id="BAABDH010000031">
    <property type="protein sequence ID" value="GAA3932667.1"/>
    <property type="molecule type" value="Genomic_DNA"/>
</dbReference>
<proteinExistence type="predicted"/>
<organism evidence="1 2">
    <name type="scientific">Hymenobacter algoricola</name>
    <dbReference type="NCBI Taxonomy" id="486267"/>
    <lineage>
        <taxon>Bacteria</taxon>
        <taxon>Pseudomonadati</taxon>
        <taxon>Bacteroidota</taxon>
        <taxon>Cytophagia</taxon>
        <taxon>Cytophagales</taxon>
        <taxon>Hymenobacteraceae</taxon>
        <taxon>Hymenobacter</taxon>
    </lineage>
</organism>
<accession>A0ABP7N002</accession>
<evidence type="ECO:0008006" key="3">
    <source>
        <dbReference type="Google" id="ProtNLM"/>
    </source>
</evidence>
<keyword evidence="2" id="KW-1185">Reference proteome</keyword>
<name>A0ABP7N002_9BACT</name>
<dbReference type="RefSeq" id="WP_345112539.1">
    <property type="nucleotide sequence ID" value="NZ_BAABDH010000031.1"/>
</dbReference>
<sequence>MNPNNLKKPVLAAAILALLSGCDNRSASTASSPPAETAAAAPAAQARQVCYRQVLGRDTTLVRLNISGAAVTGELAVLPAQKDRARGPFRGTLAGQQIVADWQRAGEGQTQVHEVTFTLTGDSLRWREGARTEKGGKWVLANPTQGYEYVLGKVDCAPQP</sequence>